<dbReference type="Proteomes" id="UP000452235">
    <property type="component" value="Unassembled WGS sequence"/>
</dbReference>
<name>A0A5M3ZA43_ASPTE</name>
<dbReference type="InterPro" id="IPR013595">
    <property type="entry name" value="Pept_S33_TAP-like_C"/>
</dbReference>
<dbReference type="VEuPathDB" id="FungiDB:ATEG_06628"/>
<keyword evidence="4" id="KW-1185">Reference proteome</keyword>
<dbReference type="InterPro" id="IPR029058">
    <property type="entry name" value="AB_hydrolase_fold"/>
</dbReference>
<dbReference type="AlphaFoldDB" id="A0A5M3ZA43"/>
<sequence>MAKPVQYTPLIGVPDRTAPTRTRQTSTLLLIAAILYLATHFTTQTPLPSANPPLNNNIWTSIPPSTSLTFTPCFNSLQCARLLVPLNWNAFTTDSNATVSLAVIKRPARVPVTDPRYGGPVIVNPGGPGESGVYQVLSDSAALQTVLDSPDDQGKLYDIVSFDPRGVNNTTPRLRCFRDAFAQQAWQLGVTDYGLLWDSEGVVGLEWARAAALGQSCTHGDDDEDAGILRYINTAQTVEDMRHLVEKLGEWRAAEARRTAPNHTYDSLAYRPGHEKLQYWGLSYGTLLGATFAALHPHRVSRMVLDGVVDPADHYAGTWRTQLQDSDAIVTQLSADCFAAGPRGCALHTGSSGADVEARLTSILQTLKDAPLPVDRGAGDGPVVITYGDVHLALLSAMYSPFAMAAPLFRLLPALERRNASDAEIVRLAARKQGALVPASARRDEPVPYVSAMGAVQSIACMDSVGAAPPLTRAAFRAYLAELRAQGRWISLSWARNRLACVGFGEAPVWRPALSFERQEWASPAHPLLLVGNTHDTVTPLRNAHRVAGLFPGSVVLQQDGEGHCSHAMPSLCTARVIREYMQTGTLPAQGTVCAPDVRPFVGCRRQASCSFQGEDRRLWDALVKLADPFKLQINSFPLHL</sequence>
<dbReference type="EMBL" id="BLJY01000008">
    <property type="protein sequence ID" value="GFF18430.1"/>
    <property type="molecule type" value="Genomic_DNA"/>
</dbReference>
<dbReference type="Gene3D" id="3.40.50.1820">
    <property type="entry name" value="alpha/beta hydrolase"/>
    <property type="match status" value="1"/>
</dbReference>
<evidence type="ECO:0000313" key="4">
    <source>
        <dbReference type="Proteomes" id="UP000452235"/>
    </source>
</evidence>
<organism evidence="3 4">
    <name type="scientific">Aspergillus terreus</name>
    <dbReference type="NCBI Taxonomy" id="33178"/>
    <lineage>
        <taxon>Eukaryota</taxon>
        <taxon>Fungi</taxon>
        <taxon>Dikarya</taxon>
        <taxon>Ascomycota</taxon>
        <taxon>Pezizomycotina</taxon>
        <taxon>Eurotiomycetes</taxon>
        <taxon>Eurotiomycetidae</taxon>
        <taxon>Eurotiales</taxon>
        <taxon>Aspergillaceae</taxon>
        <taxon>Aspergillus</taxon>
        <taxon>Aspergillus subgen. Circumdati</taxon>
    </lineage>
</organism>
<dbReference type="PANTHER" id="PTHR43248:SF25">
    <property type="entry name" value="AB HYDROLASE-1 DOMAIN-CONTAINING PROTEIN-RELATED"/>
    <property type="match status" value="1"/>
</dbReference>
<evidence type="ECO:0000313" key="3">
    <source>
        <dbReference type="EMBL" id="GFF18430.1"/>
    </source>
</evidence>
<dbReference type="PANTHER" id="PTHR43248">
    <property type="entry name" value="2-SUCCINYL-6-HYDROXY-2,4-CYCLOHEXADIENE-1-CARBOXYLATE SYNTHASE"/>
    <property type="match status" value="1"/>
</dbReference>
<comment type="similarity">
    <text evidence="1">Belongs to the peptidase S33 family.</text>
</comment>
<dbReference type="OrthoDB" id="425534at2759"/>
<evidence type="ECO:0000256" key="1">
    <source>
        <dbReference type="ARBA" id="ARBA00010088"/>
    </source>
</evidence>
<dbReference type="GO" id="GO:0016787">
    <property type="term" value="F:hydrolase activity"/>
    <property type="evidence" value="ECO:0007669"/>
    <property type="project" value="UniProtKB-KW"/>
</dbReference>
<dbReference type="Pfam" id="PF00561">
    <property type="entry name" value="Abhydrolase_1"/>
    <property type="match status" value="1"/>
</dbReference>
<dbReference type="InterPro" id="IPR051601">
    <property type="entry name" value="Serine_prot/Carboxylest_S33"/>
</dbReference>
<evidence type="ECO:0000256" key="2">
    <source>
        <dbReference type="ARBA" id="ARBA00022801"/>
    </source>
</evidence>
<protein>
    <submittedName>
        <fullName evidence="3">Uncharacterized protein</fullName>
    </submittedName>
</protein>
<gene>
    <name evidence="3" type="ORF">ATEIFO6365_0008037400</name>
</gene>
<dbReference type="InterPro" id="IPR000073">
    <property type="entry name" value="AB_hydrolase_1"/>
</dbReference>
<reference evidence="3 4" key="1">
    <citation type="submission" date="2020-01" db="EMBL/GenBank/DDBJ databases">
        <title>Aspergillus terreus IFO 6365 whole genome shotgun sequence.</title>
        <authorList>
            <person name="Kanamasa S."/>
            <person name="Takahashi H."/>
        </authorList>
    </citation>
    <scope>NUCLEOTIDE SEQUENCE [LARGE SCALE GENOMIC DNA]</scope>
    <source>
        <strain evidence="3 4">IFO 6365</strain>
    </source>
</reference>
<dbReference type="Pfam" id="PF08386">
    <property type="entry name" value="Abhydrolase_4"/>
    <property type="match status" value="1"/>
</dbReference>
<proteinExistence type="inferred from homology"/>
<keyword evidence="2" id="KW-0378">Hydrolase</keyword>
<comment type="caution">
    <text evidence="3">The sequence shown here is derived from an EMBL/GenBank/DDBJ whole genome shotgun (WGS) entry which is preliminary data.</text>
</comment>
<accession>A0A5M3ZA43</accession>
<dbReference type="SUPFAM" id="SSF53474">
    <property type="entry name" value="alpha/beta-Hydrolases"/>
    <property type="match status" value="1"/>
</dbReference>